<proteinExistence type="inferred from homology"/>
<comment type="caution">
    <text evidence="6">The sequence shown here is derived from an EMBL/GenBank/DDBJ whole genome shotgun (WGS) entry which is preliminary data.</text>
</comment>
<evidence type="ECO:0000256" key="2">
    <source>
        <dbReference type="ARBA" id="ARBA00023015"/>
    </source>
</evidence>
<reference evidence="6" key="1">
    <citation type="submission" date="2020-10" db="EMBL/GenBank/DDBJ databases">
        <authorList>
            <person name="Gilroy R."/>
        </authorList>
    </citation>
    <scope>NUCLEOTIDE SEQUENCE</scope>
    <source>
        <strain evidence="6">ChiGjej1B1-24693</strain>
    </source>
</reference>
<keyword evidence="4" id="KW-0804">Transcription</keyword>
<protein>
    <submittedName>
        <fullName evidence="6">DeoR family transcriptional regulator</fullName>
    </submittedName>
</protein>
<dbReference type="Gene3D" id="1.10.10.10">
    <property type="entry name" value="Winged helix-like DNA-binding domain superfamily/Winged helix DNA-binding domain"/>
    <property type="match status" value="1"/>
</dbReference>
<reference evidence="6" key="2">
    <citation type="journal article" date="2021" name="PeerJ">
        <title>Extensive microbial diversity within the chicken gut microbiome revealed by metagenomics and culture.</title>
        <authorList>
            <person name="Gilroy R."/>
            <person name="Ravi A."/>
            <person name="Getino M."/>
            <person name="Pursley I."/>
            <person name="Horton D.L."/>
            <person name="Alikhan N.F."/>
            <person name="Baker D."/>
            <person name="Gharbi K."/>
            <person name="Hall N."/>
            <person name="Watson M."/>
            <person name="Adriaenssens E.M."/>
            <person name="Foster-Nyarko E."/>
            <person name="Jarju S."/>
            <person name="Secka A."/>
            <person name="Antonio M."/>
            <person name="Oren A."/>
            <person name="Chaudhuri R.R."/>
            <person name="La Ragione R."/>
            <person name="Hildebrand F."/>
            <person name="Pallen M.J."/>
        </authorList>
    </citation>
    <scope>NUCLEOTIDE SEQUENCE</scope>
    <source>
        <strain evidence="6">ChiGjej1B1-24693</strain>
    </source>
</reference>
<dbReference type="SUPFAM" id="SSF100950">
    <property type="entry name" value="NagB/RpiA/CoA transferase-like"/>
    <property type="match status" value="1"/>
</dbReference>
<evidence type="ECO:0000256" key="4">
    <source>
        <dbReference type="ARBA" id="ARBA00023163"/>
    </source>
</evidence>
<dbReference type="PANTHER" id="PTHR34294">
    <property type="entry name" value="TRANSCRIPTIONAL REGULATOR-RELATED"/>
    <property type="match status" value="1"/>
</dbReference>
<organism evidence="6 7">
    <name type="scientific">Candidatus Avipropionibacterium avicola</name>
    <dbReference type="NCBI Taxonomy" id="2840701"/>
    <lineage>
        <taxon>Bacteria</taxon>
        <taxon>Bacillati</taxon>
        <taxon>Actinomycetota</taxon>
        <taxon>Actinomycetes</taxon>
        <taxon>Propionibacteriales</taxon>
        <taxon>Propionibacteriaceae</taxon>
        <taxon>Propionibacteriaceae incertae sedis</taxon>
        <taxon>Candidatus Avipropionibacterium</taxon>
    </lineage>
</organism>
<dbReference type="GO" id="GO:0030246">
    <property type="term" value="F:carbohydrate binding"/>
    <property type="evidence" value="ECO:0007669"/>
    <property type="project" value="InterPro"/>
</dbReference>
<dbReference type="PANTHER" id="PTHR34294:SF1">
    <property type="entry name" value="TRANSCRIPTIONAL REGULATOR LSRR"/>
    <property type="match status" value="1"/>
</dbReference>
<evidence type="ECO:0000259" key="5">
    <source>
        <dbReference type="Pfam" id="PF04198"/>
    </source>
</evidence>
<dbReference type="InterPro" id="IPR051054">
    <property type="entry name" value="SorC_transcr_regulators"/>
</dbReference>
<gene>
    <name evidence="6" type="ORF">IAA98_10420</name>
</gene>
<dbReference type="Proteomes" id="UP000886842">
    <property type="component" value="Unassembled WGS sequence"/>
</dbReference>
<dbReference type="InterPro" id="IPR037171">
    <property type="entry name" value="NagB/RpiA_transferase-like"/>
</dbReference>
<dbReference type="InterPro" id="IPR036388">
    <property type="entry name" value="WH-like_DNA-bd_sf"/>
</dbReference>
<sequence length="319" mass="34103">MVQHRRATTARVDEEAQLAATVARRYFLDDESKVDIGRSLGISRFKVARLLELSRELGLVRIEVRDPDSDPLARELEQHLGLDECVVVRGTDGGRDRSARLVGQAAARVLQRILTAEDVLGLPWSRAIHHSVEALTELPRIPVVQLCGALVVPGENSAYDVARRAAAVAGGEVSYYHTPLVMTTAEAARAVREQPEVARALAMIPRVTVALCSVGAWLPGLSTIHDAVSEQDRRAVADAGGVGESMGLVFDADGHPVDGGFADRTVGISFDQARAIPMVVAMSRGAESVTAIRAAIRGGLVDRLVVDESLARGLLAESD</sequence>
<name>A0A9D1GYU7_9ACTN</name>
<accession>A0A9D1GYU7</accession>
<comment type="similarity">
    <text evidence="1">Belongs to the SorC transcriptional regulatory family.</text>
</comment>
<evidence type="ECO:0000256" key="3">
    <source>
        <dbReference type="ARBA" id="ARBA00023125"/>
    </source>
</evidence>
<dbReference type="AlphaFoldDB" id="A0A9D1GYU7"/>
<dbReference type="GO" id="GO:0003677">
    <property type="term" value="F:DNA binding"/>
    <property type="evidence" value="ECO:0007669"/>
    <property type="project" value="UniProtKB-KW"/>
</dbReference>
<dbReference type="InterPro" id="IPR007324">
    <property type="entry name" value="Sugar-bd_dom_put"/>
</dbReference>
<dbReference type="Gene3D" id="3.40.50.1360">
    <property type="match status" value="1"/>
</dbReference>
<keyword evidence="3" id="KW-0238">DNA-binding</keyword>
<evidence type="ECO:0000313" key="6">
    <source>
        <dbReference type="EMBL" id="HIT75989.1"/>
    </source>
</evidence>
<keyword evidence="2" id="KW-0805">Transcription regulation</keyword>
<dbReference type="EMBL" id="DVLP01000310">
    <property type="protein sequence ID" value="HIT75989.1"/>
    <property type="molecule type" value="Genomic_DNA"/>
</dbReference>
<evidence type="ECO:0000256" key="1">
    <source>
        <dbReference type="ARBA" id="ARBA00010466"/>
    </source>
</evidence>
<feature type="domain" description="Sugar-binding" evidence="5">
    <location>
        <begin position="72"/>
        <end position="316"/>
    </location>
</feature>
<dbReference type="Pfam" id="PF04198">
    <property type="entry name" value="Sugar-bind"/>
    <property type="match status" value="1"/>
</dbReference>
<evidence type="ECO:0000313" key="7">
    <source>
        <dbReference type="Proteomes" id="UP000886842"/>
    </source>
</evidence>